<evidence type="ECO:0000313" key="3">
    <source>
        <dbReference type="Proteomes" id="UP000031368"/>
    </source>
</evidence>
<dbReference type="EMBL" id="CP006877">
    <property type="protein sequence ID" value="AJD39726.1"/>
    <property type="molecule type" value="Genomic_DNA"/>
</dbReference>
<reference evidence="2 3" key="1">
    <citation type="submission" date="2013-11" db="EMBL/GenBank/DDBJ databases">
        <title>Complete genome sequence of Rhizobium gallicum bv. gallicum R602.</title>
        <authorList>
            <person name="Bustos P."/>
            <person name="Santamaria R.I."/>
            <person name="Lozano L."/>
            <person name="Acosta J.L."/>
            <person name="Ormeno-Orrillo E."/>
            <person name="Rogel M.A."/>
            <person name="Romero D."/>
            <person name="Cevallos M.A."/>
            <person name="Martinez-Romero E."/>
            <person name="Gonzalez V."/>
        </authorList>
    </citation>
    <scope>NUCLEOTIDE SEQUENCE [LARGE SCALE GENOMIC DNA]</scope>
    <source>
        <strain evidence="2 3">R602</strain>
    </source>
</reference>
<dbReference type="Gene3D" id="3.40.190.10">
    <property type="entry name" value="Periplasmic binding protein-like II"/>
    <property type="match status" value="1"/>
</dbReference>
<dbReference type="Proteomes" id="UP000031368">
    <property type="component" value="Chromosome"/>
</dbReference>
<feature type="region of interest" description="Disordered" evidence="1">
    <location>
        <begin position="41"/>
        <end position="60"/>
    </location>
</feature>
<keyword evidence="3" id="KW-1185">Reference proteome</keyword>
<dbReference type="AlphaFoldDB" id="A0A0B4WXM2"/>
<organism evidence="2 3">
    <name type="scientific">Rhizobium gallicum bv. gallicum R602sp</name>
    <dbReference type="NCBI Taxonomy" id="1041138"/>
    <lineage>
        <taxon>Bacteria</taxon>
        <taxon>Pseudomonadati</taxon>
        <taxon>Pseudomonadota</taxon>
        <taxon>Alphaproteobacteria</taxon>
        <taxon>Hyphomicrobiales</taxon>
        <taxon>Rhizobiaceae</taxon>
        <taxon>Rhizobium/Agrobacterium group</taxon>
        <taxon>Rhizobium</taxon>
    </lineage>
</organism>
<feature type="compositionally biased region" description="Low complexity" evidence="1">
    <location>
        <begin position="10"/>
        <end position="25"/>
    </location>
</feature>
<evidence type="ECO:0000256" key="1">
    <source>
        <dbReference type="SAM" id="MobiDB-lite"/>
    </source>
</evidence>
<feature type="region of interest" description="Disordered" evidence="1">
    <location>
        <begin position="1"/>
        <end position="25"/>
    </location>
</feature>
<evidence type="ECO:0000313" key="2">
    <source>
        <dbReference type="EMBL" id="AJD39726.1"/>
    </source>
</evidence>
<gene>
    <name evidence="2" type="ORF">RGR602_CH00355</name>
</gene>
<proteinExistence type="predicted"/>
<protein>
    <submittedName>
        <fullName evidence="2">Substrate-binding choline ABC transporter domain-containing protein</fullName>
    </submittedName>
</protein>
<accession>A0A0B4WXM2</accession>
<name>A0A0B4WXM2_9HYPH</name>
<sequence>MERIRPRTGSLPASSSSSPAVPLQAAWQKANPKAIDPWLSGLTTLDGKPAADTAKSSLGL</sequence>
<dbReference type="KEGG" id="rga:RGR602_CH00355"/>
<dbReference type="HOGENOM" id="CLU_2938524_0_0_5"/>